<feature type="domain" description="Ribosomal RNA small subunit methyltransferase E methyltransferase" evidence="13">
    <location>
        <begin position="94"/>
        <end position="286"/>
    </location>
</feature>
<evidence type="ECO:0000256" key="5">
    <source>
        <dbReference type="ARBA" id="ARBA00022490"/>
    </source>
</evidence>
<name>A0A2X2YXS4_9ACTO</name>
<sequence>MTRQTFWFSGDSAGEAGTSPATEFAGLRGYREGEEISIVGAEAHHATVKRLRLGEVVDVVDGLGWRAGAEVVAAQNSRLRLRLLADAVADPVPPLRLTLIQALAKEKRDLQALESAVEMGAWRVIPWGATRSVSRWDTVTKRAKGREKWRNLAVSAMKQSRQARLAEVSEYLESGGDIVPEPQGAETQSVKPAANTIFSEVEAMVQGGTAVFVLHELATEHLAQMLIPLARAGQTPEDIAVIVGPEGGITAPELTAFTAAGARPALLGPTVLRCSSAGPAALAVIQSQLGSWRGTPPESR</sequence>
<dbReference type="GO" id="GO:0005737">
    <property type="term" value="C:cytoplasm"/>
    <property type="evidence" value="ECO:0007669"/>
    <property type="project" value="UniProtKB-SubCell"/>
</dbReference>
<dbReference type="AlphaFoldDB" id="A0A2X2YXS4"/>
<keyword evidence="7 15" id="KW-0489">Methyltransferase</keyword>
<organism evidence="15 16">
    <name type="scientific">Mobiluncus curtisii</name>
    <dbReference type="NCBI Taxonomy" id="2051"/>
    <lineage>
        <taxon>Bacteria</taxon>
        <taxon>Bacillati</taxon>
        <taxon>Actinomycetota</taxon>
        <taxon>Actinomycetes</taxon>
        <taxon>Actinomycetales</taxon>
        <taxon>Actinomycetaceae</taxon>
        <taxon>Mobiluncus</taxon>
    </lineage>
</organism>
<dbReference type="InterPro" id="IPR029026">
    <property type="entry name" value="tRNA_m1G_MTases_N"/>
</dbReference>
<keyword evidence="5" id="KW-0963">Cytoplasm</keyword>
<evidence type="ECO:0000259" key="14">
    <source>
        <dbReference type="Pfam" id="PF20260"/>
    </source>
</evidence>
<dbReference type="NCBIfam" id="TIGR00046">
    <property type="entry name" value="RsmE family RNA methyltransferase"/>
    <property type="match status" value="1"/>
</dbReference>
<feature type="domain" description="Ribosomal RNA small subunit methyltransferase E PUA-like" evidence="14">
    <location>
        <begin position="40"/>
        <end position="83"/>
    </location>
</feature>
<dbReference type="Pfam" id="PF04452">
    <property type="entry name" value="Methyltrans_RNA"/>
    <property type="match status" value="1"/>
</dbReference>
<dbReference type="Gene3D" id="3.40.1280.10">
    <property type="match status" value="1"/>
</dbReference>
<dbReference type="Pfam" id="PF20260">
    <property type="entry name" value="PUA_4"/>
    <property type="match status" value="1"/>
</dbReference>
<evidence type="ECO:0000256" key="12">
    <source>
        <dbReference type="ARBA" id="ARBA00047944"/>
    </source>
</evidence>
<comment type="function">
    <text evidence="10">Specifically methylates the N3 position of the uracil ring of uridine 1498 (m3U1498) in 16S rRNA. Acts on the fully assembled 30S ribosomal subunit.</text>
</comment>
<evidence type="ECO:0000256" key="2">
    <source>
        <dbReference type="ARBA" id="ARBA00005528"/>
    </source>
</evidence>
<evidence type="ECO:0000256" key="7">
    <source>
        <dbReference type="ARBA" id="ARBA00022603"/>
    </source>
</evidence>
<accession>A0A2X2YXS4</accession>
<dbReference type="OMA" id="KQDARCQ"/>
<evidence type="ECO:0000313" key="15">
    <source>
        <dbReference type="EMBL" id="SQB65275.1"/>
    </source>
</evidence>
<comment type="catalytic activity">
    <reaction evidence="12">
        <text>uridine(1498) in 16S rRNA + S-adenosyl-L-methionine = N(3)-methyluridine(1498) in 16S rRNA + S-adenosyl-L-homocysteine + H(+)</text>
        <dbReference type="Rhea" id="RHEA:42920"/>
        <dbReference type="Rhea" id="RHEA-COMP:10283"/>
        <dbReference type="Rhea" id="RHEA-COMP:10284"/>
        <dbReference type="ChEBI" id="CHEBI:15378"/>
        <dbReference type="ChEBI" id="CHEBI:57856"/>
        <dbReference type="ChEBI" id="CHEBI:59789"/>
        <dbReference type="ChEBI" id="CHEBI:65315"/>
        <dbReference type="ChEBI" id="CHEBI:74502"/>
        <dbReference type="EC" id="2.1.1.193"/>
    </reaction>
</comment>
<evidence type="ECO:0000256" key="9">
    <source>
        <dbReference type="ARBA" id="ARBA00022691"/>
    </source>
</evidence>
<evidence type="ECO:0000256" key="11">
    <source>
        <dbReference type="ARBA" id="ARBA00033196"/>
    </source>
</evidence>
<dbReference type="CDD" id="cd18084">
    <property type="entry name" value="RsmE-like"/>
    <property type="match status" value="1"/>
</dbReference>
<protein>
    <recommendedName>
        <fullName evidence="4">Ribosomal RNA small subunit methyltransferase E</fullName>
        <ecNumber evidence="3">2.1.1.193</ecNumber>
    </recommendedName>
    <alternativeName>
        <fullName evidence="11">16S rRNA m3U1498 methyltransferase</fullName>
    </alternativeName>
</protein>
<evidence type="ECO:0000256" key="10">
    <source>
        <dbReference type="ARBA" id="ARBA00025699"/>
    </source>
</evidence>
<evidence type="ECO:0000256" key="8">
    <source>
        <dbReference type="ARBA" id="ARBA00022679"/>
    </source>
</evidence>
<dbReference type="Proteomes" id="UP000250245">
    <property type="component" value="Unassembled WGS sequence"/>
</dbReference>
<dbReference type="InterPro" id="IPR015947">
    <property type="entry name" value="PUA-like_sf"/>
</dbReference>
<dbReference type="InterPro" id="IPR046886">
    <property type="entry name" value="RsmE_MTase_dom"/>
</dbReference>
<evidence type="ECO:0000256" key="1">
    <source>
        <dbReference type="ARBA" id="ARBA00004496"/>
    </source>
</evidence>
<keyword evidence="8 15" id="KW-0808">Transferase</keyword>
<dbReference type="SUPFAM" id="SSF88697">
    <property type="entry name" value="PUA domain-like"/>
    <property type="match status" value="1"/>
</dbReference>
<evidence type="ECO:0000256" key="3">
    <source>
        <dbReference type="ARBA" id="ARBA00012328"/>
    </source>
</evidence>
<dbReference type="PANTHER" id="PTHR30027">
    <property type="entry name" value="RIBOSOMAL RNA SMALL SUBUNIT METHYLTRANSFERASE E"/>
    <property type="match status" value="1"/>
</dbReference>
<dbReference type="RefSeq" id="WP_004007264.1">
    <property type="nucleotide sequence ID" value="NZ_CP068112.1"/>
</dbReference>
<evidence type="ECO:0000256" key="4">
    <source>
        <dbReference type="ARBA" id="ARBA00013673"/>
    </source>
</evidence>
<dbReference type="InterPro" id="IPR046887">
    <property type="entry name" value="RsmE_PUA-like"/>
</dbReference>
<evidence type="ECO:0000313" key="16">
    <source>
        <dbReference type="Proteomes" id="UP000250245"/>
    </source>
</evidence>
<comment type="similarity">
    <text evidence="2">Belongs to the RNA methyltransferase RsmE family.</text>
</comment>
<comment type="subcellular location">
    <subcellularLocation>
        <location evidence="1">Cytoplasm</location>
    </subcellularLocation>
</comment>
<evidence type="ECO:0000256" key="6">
    <source>
        <dbReference type="ARBA" id="ARBA00022552"/>
    </source>
</evidence>
<gene>
    <name evidence="15" type="primary">rsmE</name>
    <name evidence="15" type="ORF">NCTC11820_01424</name>
</gene>
<dbReference type="GO" id="GO:0070475">
    <property type="term" value="P:rRNA base methylation"/>
    <property type="evidence" value="ECO:0007669"/>
    <property type="project" value="TreeGrafter"/>
</dbReference>
<dbReference type="PANTHER" id="PTHR30027:SF3">
    <property type="entry name" value="16S RRNA (URACIL(1498)-N(3))-METHYLTRANSFERASE"/>
    <property type="match status" value="1"/>
</dbReference>
<keyword evidence="9" id="KW-0949">S-adenosyl-L-methionine</keyword>
<evidence type="ECO:0000259" key="13">
    <source>
        <dbReference type="Pfam" id="PF04452"/>
    </source>
</evidence>
<dbReference type="GeneID" id="55565298"/>
<proteinExistence type="inferred from homology"/>
<dbReference type="EMBL" id="UASJ01000001">
    <property type="protein sequence ID" value="SQB65275.1"/>
    <property type="molecule type" value="Genomic_DNA"/>
</dbReference>
<dbReference type="SUPFAM" id="SSF75217">
    <property type="entry name" value="alpha/beta knot"/>
    <property type="match status" value="1"/>
</dbReference>
<reference evidence="15 16" key="1">
    <citation type="submission" date="2018-06" db="EMBL/GenBank/DDBJ databases">
        <authorList>
            <consortium name="Pathogen Informatics"/>
            <person name="Doyle S."/>
        </authorList>
    </citation>
    <scope>NUCLEOTIDE SEQUENCE [LARGE SCALE GENOMIC DNA]</scope>
    <source>
        <strain evidence="15 16">NCTC11820</strain>
    </source>
</reference>
<dbReference type="EC" id="2.1.1.193" evidence="3"/>
<dbReference type="GO" id="GO:0070042">
    <property type="term" value="F:rRNA (uridine-N3-)-methyltransferase activity"/>
    <property type="evidence" value="ECO:0007669"/>
    <property type="project" value="TreeGrafter"/>
</dbReference>
<dbReference type="InterPro" id="IPR029028">
    <property type="entry name" value="Alpha/beta_knot_MTases"/>
</dbReference>
<dbReference type="InterPro" id="IPR006700">
    <property type="entry name" value="RsmE"/>
</dbReference>
<keyword evidence="6" id="KW-0698">rRNA processing</keyword>